<reference evidence="2 3" key="1">
    <citation type="submission" date="2011-02" db="EMBL/GenBank/DDBJ databases">
        <title>The Genome Sequence of Sphaeroforma arctica JP610.</title>
        <authorList>
            <consortium name="The Broad Institute Genome Sequencing Platform"/>
            <person name="Russ C."/>
            <person name="Cuomo C."/>
            <person name="Young S.K."/>
            <person name="Zeng Q."/>
            <person name="Gargeya S."/>
            <person name="Alvarado L."/>
            <person name="Berlin A."/>
            <person name="Chapman S.B."/>
            <person name="Chen Z."/>
            <person name="Freedman E."/>
            <person name="Gellesch M."/>
            <person name="Goldberg J."/>
            <person name="Griggs A."/>
            <person name="Gujja S."/>
            <person name="Heilman E."/>
            <person name="Heiman D."/>
            <person name="Howarth C."/>
            <person name="Mehta T."/>
            <person name="Neiman D."/>
            <person name="Pearson M."/>
            <person name="Roberts A."/>
            <person name="Saif S."/>
            <person name="Shea T."/>
            <person name="Shenoy N."/>
            <person name="Sisk P."/>
            <person name="Stolte C."/>
            <person name="Sykes S."/>
            <person name="White J."/>
            <person name="Yandava C."/>
            <person name="Burger G."/>
            <person name="Gray M.W."/>
            <person name="Holland P.W.H."/>
            <person name="King N."/>
            <person name="Lang F.B.F."/>
            <person name="Roger A.J."/>
            <person name="Ruiz-Trillo I."/>
            <person name="Haas B."/>
            <person name="Nusbaum C."/>
            <person name="Birren B."/>
        </authorList>
    </citation>
    <scope>NUCLEOTIDE SEQUENCE [LARGE SCALE GENOMIC DNA]</scope>
    <source>
        <strain evidence="2 3">JP610</strain>
    </source>
</reference>
<evidence type="ECO:0000313" key="2">
    <source>
        <dbReference type="EMBL" id="KNC87420.1"/>
    </source>
</evidence>
<feature type="compositionally biased region" description="Basic and acidic residues" evidence="1">
    <location>
        <begin position="178"/>
        <end position="208"/>
    </location>
</feature>
<keyword evidence="3" id="KW-1185">Reference proteome</keyword>
<proteinExistence type="predicted"/>
<evidence type="ECO:0000256" key="1">
    <source>
        <dbReference type="SAM" id="MobiDB-lite"/>
    </source>
</evidence>
<protein>
    <submittedName>
        <fullName evidence="2">Uncharacterized protein</fullName>
    </submittedName>
</protein>
<feature type="region of interest" description="Disordered" evidence="1">
    <location>
        <begin position="154"/>
        <end position="224"/>
    </location>
</feature>
<dbReference type="AlphaFoldDB" id="A0A0L0GEH9"/>
<feature type="compositionally biased region" description="Low complexity" evidence="1">
    <location>
        <begin position="164"/>
        <end position="177"/>
    </location>
</feature>
<organism evidence="2 3">
    <name type="scientific">Sphaeroforma arctica JP610</name>
    <dbReference type="NCBI Taxonomy" id="667725"/>
    <lineage>
        <taxon>Eukaryota</taxon>
        <taxon>Ichthyosporea</taxon>
        <taxon>Ichthyophonida</taxon>
        <taxon>Sphaeroforma</taxon>
    </lineage>
</organism>
<feature type="compositionally biased region" description="Low complexity" evidence="1">
    <location>
        <begin position="209"/>
        <end position="218"/>
    </location>
</feature>
<name>A0A0L0GEH9_9EUKA</name>
<dbReference type="RefSeq" id="XP_014161322.1">
    <property type="nucleotide sequence ID" value="XM_014305847.1"/>
</dbReference>
<accession>A0A0L0GEH9</accession>
<dbReference type="EMBL" id="KQ241610">
    <property type="protein sequence ID" value="KNC87420.1"/>
    <property type="molecule type" value="Genomic_DNA"/>
</dbReference>
<dbReference type="Proteomes" id="UP000054560">
    <property type="component" value="Unassembled WGS sequence"/>
</dbReference>
<dbReference type="GeneID" id="25900961"/>
<evidence type="ECO:0000313" key="3">
    <source>
        <dbReference type="Proteomes" id="UP000054560"/>
    </source>
</evidence>
<sequence>MPEARTTCAAVHLNGALDCGEELFDEASAYTYCEGDEDCTAACCIAKIEVPSLTYTHRETVSTHTATIASEDHTHVVTSSAIVNPATETTHGHTTTYLIPEPHPTEIASLGTTVTIEYTHTPVVTETVATVSTTEYYSHVETGHIPHPDGNIVLHTTRTESSHPTQSETDEPTTTTRASERTTERTTESTTERTTTTREPEPTTERTTTRAPEPTTETIQKPEPTPEEKYYCGDISYYKCSTYRTSLKCCKNSDKCTGWGNCKCTSTTCCDKTVSGAKDPDREITDGSDENNAYCGSVSNNKCEGYKTSRKCCKSGTGKCGGWAVEKCSSSYCCDGTVKATNSNCRRGSRRRECNGRR</sequence>
<gene>
    <name evidence="2" type="ORF">SARC_00457</name>
</gene>